<dbReference type="EMBL" id="JACHVB010000025">
    <property type="protein sequence ID" value="MBC2594535.1"/>
    <property type="molecule type" value="Genomic_DNA"/>
</dbReference>
<comment type="subcellular location">
    <subcellularLocation>
        <location evidence="1">Cell inner membrane</location>
        <topology evidence="1">Multi-pass membrane protein</topology>
    </subcellularLocation>
    <subcellularLocation>
        <location evidence="9">Cell membrane</location>
        <topology evidence="9">Multi-pass membrane protein</topology>
    </subcellularLocation>
</comment>
<reference evidence="11 12" key="1">
    <citation type="submission" date="2020-07" db="EMBL/GenBank/DDBJ databases">
        <authorList>
            <person name="Feng X."/>
        </authorList>
    </citation>
    <scope>NUCLEOTIDE SEQUENCE [LARGE SCALE GENOMIC DNA]</scope>
    <source>
        <strain evidence="11 12">JCM31066</strain>
    </source>
</reference>
<dbReference type="InterPro" id="IPR013525">
    <property type="entry name" value="ABC2_TM"/>
</dbReference>
<evidence type="ECO:0000256" key="5">
    <source>
        <dbReference type="ARBA" id="ARBA00022519"/>
    </source>
</evidence>
<evidence type="ECO:0000259" key="10">
    <source>
        <dbReference type="PROSITE" id="PS51012"/>
    </source>
</evidence>
<dbReference type="InterPro" id="IPR047817">
    <property type="entry name" value="ABC2_TM_bact-type"/>
</dbReference>
<evidence type="ECO:0000256" key="6">
    <source>
        <dbReference type="ARBA" id="ARBA00022692"/>
    </source>
</evidence>
<keyword evidence="5" id="KW-0997">Cell inner membrane</keyword>
<feature type="transmembrane region" description="Helical" evidence="9">
    <location>
        <begin position="212"/>
        <end position="231"/>
    </location>
</feature>
<evidence type="ECO:0000256" key="8">
    <source>
        <dbReference type="ARBA" id="ARBA00023136"/>
    </source>
</evidence>
<evidence type="ECO:0000313" key="12">
    <source>
        <dbReference type="Proteomes" id="UP000546464"/>
    </source>
</evidence>
<feature type="transmembrane region" description="Helical" evidence="9">
    <location>
        <begin position="57"/>
        <end position="77"/>
    </location>
</feature>
<dbReference type="PANTHER" id="PTHR30413:SF8">
    <property type="entry name" value="TRANSPORT PERMEASE PROTEIN"/>
    <property type="match status" value="1"/>
</dbReference>
<sequence length="289" mass="32773">MSELSTDKTLPVITVIQPAQGWLRIDWREIWNYRDLLLLLVRRDFVSRYKQSLLGPLWFVLQPLVMTVVFTVIFGRIAQIPSDGVPHTLFYLCGLLGWNYFAQILNGTSTTFTSNAHIFQKIYFPRLVVPFSVAASSIFTFIIQLGLFLLVYAGFKFFSDAGANFGMTWRVVFVPLLLVHSGILALGVGLWMSALTAKYRDLSHLNQFIIQIWLYLTIIIPVSSVPAKYLWFVLLNPMTPIIEAYKIAFLGKGTVEPLFYLCSIVISLGVFFTGTLAFQRTGRTFADTV</sequence>
<dbReference type="GO" id="GO:0015920">
    <property type="term" value="P:lipopolysaccharide transport"/>
    <property type="evidence" value="ECO:0007669"/>
    <property type="project" value="TreeGrafter"/>
</dbReference>
<evidence type="ECO:0000256" key="7">
    <source>
        <dbReference type="ARBA" id="ARBA00022989"/>
    </source>
</evidence>
<dbReference type="Proteomes" id="UP000546464">
    <property type="component" value="Unassembled WGS sequence"/>
</dbReference>
<proteinExistence type="inferred from homology"/>
<keyword evidence="4 9" id="KW-1003">Cell membrane</keyword>
<name>A0A842HDD0_9BACT</name>
<feature type="domain" description="ABC transmembrane type-2" evidence="10">
    <location>
        <begin position="54"/>
        <end position="281"/>
    </location>
</feature>
<protein>
    <recommendedName>
        <fullName evidence="9">Transport permease protein</fullName>
    </recommendedName>
</protein>
<feature type="transmembrane region" description="Helical" evidence="9">
    <location>
        <begin position="89"/>
        <end position="106"/>
    </location>
</feature>
<keyword evidence="3 9" id="KW-0813">Transport</keyword>
<dbReference type="AlphaFoldDB" id="A0A842HDD0"/>
<dbReference type="PANTHER" id="PTHR30413">
    <property type="entry name" value="INNER MEMBRANE TRANSPORT PERMEASE"/>
    <property type="match status" value="1"/>
</dbReference>
<dbReference type="Pfam" id="PF01061">
    <property type="entry name" value="ABC2_membrane"/>
    <property type="match status" value="1"/>
</dbReference>
<keyword evidence="12" id="KW-1185">Reference proteome</keyword>
<feature type="transmembrane region" description="Helical" evidence="9">
    <location>
        <begin position="127"/>
        <end position="155"/>
    </location>
</feature>
<evidence type="ECO:0000256" key="3">
    <source>
        <dbReference type="ARBA" id="ARBA00022448"/>
    </source>
</evidence>
<dbReference type="GO" id="GO:0140359">
    <property type="term" value="F:ABC-type transporter activity"/>
    <property type="evidence" value="ECO:0007669"/>
    <property type="project" value="InterPro"/>
</dbReference>
<comment type="similarity">
    <text evidence="2 9">Belongs to the ABC-2 integral membrane protein family.</text>
</comment>
<organism evidence="11 12">
    <name type="scientific">Ruficoccus amylovorans</name>
    <dbReference type="NCBI Taxonomy" id="1804625"/>
    <lineage>
        <taxon>Bacteria</taxon>
        <taxon>Pseudomonadati</taxon>
        <taxon>Verrucomicrobiota</taxon>
        <taxon>Opitutia</taxon>
        <taxon>Puniceicoccales</taxon>
        <taxon>Cerasicoccaceae</taxon>
        <taxon>Ruficoccus</taxon>
    </lineage>
</organism>
<evidence type="ECO:0000256" key="1">
    <source>
        <dbReference type="ARBA" id="ARBA00004429"/>
    </source>
</evidence>
<keyword evidence="6 9" id="KW-0812">Transmembrane</keyword>
<dbReference type="PROSITE" id="PS51012">
    <property type="entry name" value="ABC_TM2"/>
    <property type="match status" value="1"/>
</dbReference>
<comment type="caution">
    <text evidence="11">The sequence shown here is derived from an EMBL/GenBank/DDBJ whole genome shotgun (WGS) entry which is preliminary data.</text>
</comment>
<evidence type="ECO:0000256" key="9">
    <source>
        <dbReference type="RuleBase" id="RU361157"/>
    </source>
</evidence>
<accession>A0A842HDD0</accession>
<feature type="transmembrane region" description="Helical" evidence="9">
    <location>
        <begin position="167"/>
        <end position="191"/>
    </location>
</feature>
<keyword evidence="7 9" id="KW-1133">Transmembrane helix</keyword>
<evidence type="ECO:0000313" key="11">
    <source>
        <dbReference type="EMBL" id="MBC2594535.1"/>
    </source>
</evidence>
<keyword evidence="8 9" id="KW-0472">Membrane</keyword>
<dbReference type="GO" id="GO:0005886">
    <property type="term" value="C:plasma membrane"/>
    <property type="evidence" value="ECO:0007669"/>
    <property type="project" value="UniProtKB-SubCell"/>
</dbReference>
<feature type="transmembrane region" description="Helical" evidence="9">
    <location>
        <begin position="258"/>
        <end position="278"/>
    </location>
</feature>
<evidence type="ECO:0000256" key="2">
    <source>
        <dbReference type="ARBA" id="ARBA00007783"/>
    </source>
</evidence>
<dbReference type="RefSeq" id="WP_185675516.1">
    <property type="nucleotide sequence ID" value="NZ_JACHVB010000025.1"/>
</dbReference>
<gene>
    <name evidence="11" type="ORF">H5P28_09720</name>
</gene>
<evidence type="ECO:0000256" key="4">
    <source>
        <dbReference type="ARBA" id="ARBA00022475"/>
    </source>
</evidence>